<protein>
    <recommendedName>
        <fullName evidence="1">VWFA domain-containing protein</fullName>
    </recommendedName>
</protein>
<dbReference type="EMBL" id="CP111015">
    <property type="protein sequence ID" value="WAR03215.1"/>
    <property type="molecule type" value="Genomic_DNA"/>
</dbReference>
<reference evidence="2" key="1">
    <citation type="submission" date="2022-11" db="EMBL/GenBank/DDBJ databases">
        <title>Centuries of genome instability and evolution in soft-shell clam transmissible cancer (bioRxiv).</title>
        <authorList>
            <person name="Hart S.F.M."/>
            <person name="Yonemitsu M.A."/>
            <person name="Giersch R.M."/>
            <person name="Beal B.F."/>
            <person name="Arriagada G."/>
            <person name="Davis B.W."/>
            <person name="Ostrander E.A."/>
            <person name="Goff S.P."/>
            <person name="Metzger M.J."/>
        </authorList>
    </citation>
    <scope>NUCLEOTIDE SEQUENCE</scope>
    <source>
        <strain evidence="2">MELC-2E11</strain>
        <tissue evidence="2">Siphon/mantle</tissue>
    </source>
</reference>
<evidence type="ECO:0000313" key="3">
    <source>
        <dbReference type="Proteomes" id="UP001164746"/>
    </source>
</evidence>
<accession>A0ABY7DZP4</accession>
<proteinExistence type="predicted"/>
<organism evidence="2 3">
    <name type="scientific">Mya arenaria</name>
    <name type="common">Soft-shell clam</name>
    <dbReference type="NCBI Taxonomy" id="6604"/>
    <lineage>
        <taxon>Eukaryota</taxon>
        <taxon>Metazoa</taxon>
        <taxon>Spiralia</taxon>
        <taxon>Lophotrochozoa</taxon>
        <taxon>Mollusca</taxon>
        <taxon>Bivalvia</taxon>
        <taxon>Autobranchia</taxon>
        <taxon>Heteroconchia</taxon>
        <taxon>Euheterodonta</taxon>
        <taxon>Imparidentia</taxon>
        <taxon>Neoheterodontei</taxon>
        <taxon>Myida</taxon>
        <taxon>Myoidea</taxon>
        <taxon>Myidae</taxon>
        <taxon>Mya</taxon>
    </lineage>
</organism>
<dbReference type="Pfam" id="PF00092">
    <property type="entry name" value="VWA"/>
    <property type="match status" value="1"/>
</dbReference>
<sequence length="109" mass="12024">MAFQFIIYDMFALNNGKRFNTDTNIIVLSDGESTYDSPPEANTLKEKGVTIFTIGTNIHSNLSFLQTLASSSKHHFSLYGRQDIDVIKDILAIAGIGYSLPVTEPDCCT</sequence>
<evidence type="ECO:0000259" key="1">
    <source>
        <dbReference type="PROSITE" id="PS50234"/>
    </source>
</evidence>
<evidence type="ECO:0000313" key="2">
    <source>
        <dbReference type="EMBL" id="WAR03215.1"/>
    </source>
</evidence>
<dbReference type="SUPFAM" id="SSF53300">
    <property type="entry name" value="vWA-like"/>
    <property type="match status" value="1"/>
</dbReference>
<gene>
    <name evidence="2" type="ORF">MAR_009773</name>
</gene>
<dbReference type="InterPro" id="IPR002035">
    <property type="entry name" value="VWF_A"/>
</dbReference>
<name>A0ABY7DZP4_MYAAR</name>
<feature type="domain" description="VWFA" evidence="1">
    <location>
        <begin position="1"/>
        <end position="96"/>
    </location>
</feature>
<keyword evidence="3" id="KW-1185">Reference proteome</keyword>
<dbReference type="Proteomes" id="UP001164746">
    <property type="component" value="Chromosome 4"/>
</dbReference>
<dbReference type="PROSITE" id="PS50234">
    <property type="entry name" value="VWFA"/>
    <property type="match status" value="1"/>
</dbReference>
<dbReference type="Gene3D" id="3.40.50.410">
    <property type="entry name" value="von Willebrand factor, type A domain"/>
    <property type="match status" value="1"/>
</dbReference>
<dbReference type="InterPro" id="IPR036465">
    <property type="entry name" value="vWFA_dom_sf"/>
</dbReference>